<reference evidence="3 4" key="1">
    <citation type="submission" date="2020-04" db="EMBL/GenBank/DDBJ databases">
        <title>MicrobeNet Type strains.</title>
        <authorList>
            <person name="Nicholson A.C."/>
        </authorList>
    </citation>
    <scope>NUCLEOTIDE SEQUENCE [LARGE SCALE GENOMIC DNA]</scope>
    <source>
        <strain evidence="3 4">ATCC 700731</strain>
    </source>
</reference>
<keyword evidence="2" id="KW-0732">Signal</keyword>
<feature type="chain" id="PRO_5030855310" description="DUF5666 domain-containing protein" evidence="2">
    <location>
        <begin position="27"/>
        <end position="149"/>
    </location>
</feature>
<accession>A0A7X6RYZ9</accession>
<evidence type="ECO:0000313" key="3">
    <source>
        <dbReference type="EMBL" id="NKZ14260.1"/>
    </source>
</evidence>
<feature type="region of interest" description="Disordered" evidence="1">
    <location>
        <begin position="126"/>
        <end position="149"/>
    </location>
</feature>
<evidence type="ECO:0000256" key="1">
    <source>
        <dbReference type="SAM" id="MobiDB-lite"/>
    </source>
</evidence>
<dbReference type="RefSeq" id="WP_044519671.1">
    <property type="nucleotide sequence ID" value="NZ_HG322952.1"/>
</dbReference>
<feature type="signal peptide" evidence="2">
    <location>
        <begin position="1"/>
        <end position="26"/>
    </location>
</feature>
<feature type="region of interest" description="Disordered" evidence="1">
    <location>
        <begin position="30"/>
        <end position="59"/>
    </location>
</feature>
<evidence type="ECO:0000313" key="4">
    <source>
        <dbReference type="Proteomes" id="UP000518188"/>
    </source>
</evidence>
<dbReference type="EMBL" id="JAAXPJ010000011">
    <property type="protein sequence ID" value="NKZ14260.1"/>
    <property type="molecule type" value="Genomic_DNA"/>
</dbReference>
<dbReference type="AlphaFoldDB" id="A0A7X6RYZ9"/>
<evidence type="ECO:0000256" key="2">
    <source>
        <dbReference type="SAM" id="SignalP"/>
    </source>
</evidence>
<sequence length="149" mass="15048">MSIRHTAAALGIAAAIAGLGGAAVYAATDSQGPGHGGPPNAEGGPPPWMDGPRDQPAPATLHSEAVLADRDGGGYSTELTQTGTITELTPTSVTVRSNDGFTQSYVLPTSVTPSFGVDDRVQIKATRTGPASTAEPTVTSIGEVPNPRR</sequence>
<organism evidence="3 4">
    <name type="scientific">Mycolicibacterium septicum DSM 44393</name>
    <dbReference type="NCBI Taxonomy" id="1341646"/>
    <lineage>
        <taxon>Bacteria</taxon>
        <taxon>Bacillati</taxon>
        <taxon>Actinomycetota</taxon>
        <taxon>Actinomycetes</taxon>
        <taxon>Mycobacteriales</taxon>
        <taxon>Mycobacteriaceae</taxon>
        <taxon>Mycolicibacterium</taxon>
    </lineage>
</organism>
<name>A0A7X6RYZ9_9MYCO</name>
<evidence type="ECO:0008006" key="5">
    <source>
        <dbReference type="Google" id="ProtNLM"/>
    </source>
</evidence>
<proteinExistence type="predicted"/>
<protein>
    <recommendedName>
        <fullName evidence="5">DUF5666 domain-containing protein</fullName>
    </recommendedName>
</protein>
<comment type="caution">
    <text evidence="3">The sequence shown here is derived from an EMBL/GenBank/DDBJ whole genome shotgun (WGS) entry which is preliminary data.</text>
</comment>
<gene>
    <name evidence="3" type="ORF">HGA11_25065</name>
</gene>
<feature type="compositionally biased region" description="Polar residues" evidence="1">
    <location>
        <begin position="129"/>
        <end position="140"/>
    </location>
</feature>
<dbReference type="Proteomes" id="UP000518188">
    <property type="component" value="Unassembled WGS sequence"/>
</dbReference>